<evidence type="ECO:0000259" key="15">
    <source>
        <dbReference type="PROSITE" id="PS50851"/>
    </source>
</evidence>
<keyword evidence="18" id="KW-1185">Reference proteome</keyword>
<comment type="catalytic activity">
    <reaction evidence="1">
        <text>ATP + protein L-histidine = ADP + protein N-phospho-L-histidine.</text>
        <dbReference type="EC" id="2.7.13.3"/>
    </reaction>
</comment>
<proteinExistence type="predicted"/>
<gene>
    <name evidence="17" type="ORF">ED208_07390</name>
</gene>
<dbReference type="InterPro" id="IPR002545">
    <property type="entry name" value="CheW-lke_dom"/>
</dbReference>
<dbReference type="FunFam" id="3.30.565.10:FF:000016">
    <property type="entry name" value="Chemotaxis protein CheA, putative"/>
    <property type="match status" value="1"/>
</dbReference>
<dbReference type="Proteomes" id="UP000282106">
    <property type="component" value="Unassembled WGS sequence"/>
</dbReference>
<keyword evidence="6" id="KW-0808">Transferase</keyword>
<keyword evidence="5 12" id="KW-0597">Phosphoprotein</keyword>
<dbReference type="SUPFAM" id="SSF47384">
    <property type="entry name" value="Homodimeric domain of signal transducing histidine kinase"/>
    <property type="match status" value="1"/>
</dbReference>
<dbReference type="CDD" id="cd00088">
    <property type="entry name" value="HPT"/>
    <property type="match status" value="1"/>
</dbReference>
<dbReference type="InterPro" id="IPR036097">
    <property type="entry name" value="HisK_dim/P_sf"/>
</dbReference>
<feature type="domain" description="CheW-like" evidence="15">
    <location>
        <begin position="530"/>
        <end position="664"/>
    </location>
</feature>
<dbReference type="Pfam" id="PF01584">
    <property type="entry name" value="CheW"/>
    <property type="match status" value="1"/>
</dbReference>
<dbReference type="InterPro" id="IPR051315">
    <property type="entry name" value="Bact_Chemotaxis_CheA"/>
</dbReference>
<dbReference type="FunFam" id="2.30.30.40:FF:000048">
    <property type="entry name" value="Chemotaxis protein CheA, putative"/>
    <property type="match status" value="1"/>
</dbReference>
<dbReference type="GO" id="GO:0000155">
    <property type="term" value="F:phosphorelay sensor kinase activity"/>
    <property type="evidence" value="ECO:0007669"/>
    <property type="project" value="InterPro"/>
</dbReference>
<evidence type="ECO:0000256" key="1">
    <source>
        <dbReference type="ARBA" id="ARBA00000085"/>
    </source>
</evidence>
<dbReference type="InterPro" id="IPR037006">
    <property type="entry name" value="CheA-like_homodim_sf"/>
</dbReference>
<dbReference type="RefSeq" id="WP_123211261.1">
    <property type="nucleotide sequence ID" value="NZ_RJVO01000003.1"/>
</dbReference>
<feature type="domain" description="Histidine kinase" evidence="14">
    <location>
        <begin position="320"/>
        <end position="528"/>
    </location>
</feature>
<evidence type="ECO:0000259" key="16">
    <source>
        <dbReference type="PROSITE" id="PS50894"/>
    </source>
</evidence>
<dbReference type="SMART" id="SM00073">
    <property type="entry name" value="HPT"/>
    <property type="match status" value="1"/>
</dbReference>
<dbReference type="Gene3D" id="3.30.565.10">
    <property type="entry name" value="Histidine kinase-like ATPase, C-terminal domain"/>
    <property type="match status" value="1"/>
</dbReference>
<dbReference type="InParanoid" id="A0A3N0VDE2"/>
<evidence type="ECO:0000256" key="5">
    <source>
        <dbReference type="ARBA" id="ARBA00022553"/>
    </source>
</evidence>
<reference evidence="17 18" key="1">
    <citation type="submission" date="2018-10" db="EMBL/GenBank/DDBJ databases">
        <authorList>
            <person name="Chen W.-M."/>
        </authorList>
    </citation>
    <scope>NUCLEOTIDE SEQUENCE [LARGE SCALE GENOMIC DNA]</scope>
    <source>
        <strain evidence="17 18">THS-13</strain>
    </source>
</reference>
<dbReference type="Pfam" id="PF02895">
    <property type="entry name" value="H-kinase_dim"/>
    <property type="match status" value="1"/>
</dbReference>
<dbReference type="AlphaFoldDB" id="A0A3N0VDE2"/>
<dbReference type="PROSITE" id="PS50894">
    <property type="entry name" value="HPT"/>
    <property type="match status" value="1"/>
</dbReference>
<dbReference type="InterPro" id="IPR036641">
    <property type="entry name" value="HPT_dom_sf"/>
</dbReference>
<evidence type="ECO:0000256" key="9">
    <source>
        <dbReference type="ARBA" id="ARBA00022840"/>
    </source>
</evidence>
<evidence type="ECO:0000256" key="4">
    <source>
        <dbReference type="ARBA" id="ARBA00022500"/>
    </source>
</evidence>
<dbReference type="SUPFAM" id="SSF47226">
    <property type="entry name" value="Histidine-containing phosphotransfer domain, HPT domain"/>
    <property type="match status" value="1"/>
</dbReference>
<comment type="caution">
    <text evidence="17">The sequence shown here is derived from an EMBL/GenBank/DDBJ whole genome shotgun (WGS) entry which is preliminary data.</text>
</comment>
<dbReference type="FunCoup" id="A0A3N0VDE2">
    <property type="interactions" value="241"/>
</dbReference>
<evidence type="ECO:0000256" key="10">
    <source>
        <dbReference type="ARBA" id="ARBA00023012"/>
    </source>
</evidence>
<evidence type="ECO:0000256" key="12">
    <source>
        <dbReference type="PROSITE-ProRule" id="PRU00110"/>
    </source>
</evidence>
<dbReference type="PRINTS" id="PR00344">
    <property type="entry name" value="BCTRLSENSOR"/>
</dbReference>
<dbReference type="GO" id="GO:0005737">
    <property type="term" value="C:cytoplasm"/>
    <property type="evidence" value="ECO:0007669"/>
    <property type="project" value="InterPro"/>
</dbReference>
<dbReference type="GO" id="GO:0006935">
    <property type="term" value="P:chemotaxis"/>
    <property type="evidence" value="ECO:0007669"/>
    <property type="project" value="UniProtKB-KW"/>
</dbReference>
<dbReference type="SUPFAM" id="SSF55874">
    <property type="entry name" value="ATPase domain of HSP90 chaperone/DNA topoisomerase II/histidine kinase"/>
    <property type="match status" value="1"/>
</dbReference>
<accession>A0A3N0VDE2</accession>
<dbReference type="CDD" id="cd00731">
    <property type="entry name" value="CheA_reg"/>
    <property type="match status" value="1"/>
</dbReference>
<organism evidence="17 18">
    <name type="scientific">Stagnimonas aquatica</name>
    <dbReference type="NCBI Taxonomy" id="2689987"/>
    <lineage>
        <taxon>Bacteria</taxon>
        <taxon>Pseudomonadati</taxon>
        <taxon>Pseudomonadota</taxon>
        <taxon>Gammaproteobacteria</taxon>
        <taxon>Nevskiales</taxon>
        <taxon>Nevskiaceae</taxon>
        <taxon>Stagnimonas</taxon>
    </lineage>
</organism>
<dbReference type="InterPro" id="IPR004358">
    <property type="entry name" value="Sig_transdc_His_kin-like_C"/>
</dbReference>
<dbReference type="PANTHER" id="PTHR43395:SF10">
    <property type="entry name" value="CHEMOTAXIS PROTEIN CHEA"/>
    <property type="match status" value="1"/>
</dbReference>
<dbReference type="Gene3D" id="1.10.287.560">
    <property type="entry name" value="Histidine kinase CheA-like, homodimeric domain"/>
    <property type="match status" value="1"/>
</dbReference>
<evidence type="ECO:0000256" key="8">
    <source>
        <dbReference type="ARBA" id="ARBA00022777"/>
    </source>
</evidence>
<evidence type="ECO:0000313" key="17">
    <source>
        <dbReference type="EMBL" id="ROH90807.1"/>
    </source>
</evidence>
<dbReference type="PANTHER" id="PTHR43395">
    <property type="entry name" value="SENSOR HISTIDINE KINASE CHEA"/>
    <property type="match status" value="1"/>
</dbReference>
<evidence type="ECO:0000256" key="3">
    <source>
        <dbReference type="ARBA" id="ARBA00021495"/>
    </source>
</evidence>
<keyword evidence="4" id="KW-0145">Chemotaxis</keyword>
<dbReference type="InterPro" id="IPR008207">
    <property type="entry name" value="Sig_transdc_His_kin_Hpt_dom"/>
</dbReference>
<dbReference type="GO" id="GO:0005524">
    <property type="term" value="F:ATP binding"/>
    <property type="evidence" value="ECO:0007669"/>
    <property type="project" value="UniProtKB-KW"/>
</dbReference>
<dbReference type="InterPro" id="IPR036061">
    <property type="entry name" value="CheW-like_dom_sf"/>
</dbReference>
<evidence type="ECO:0000256" key="7">
    <source>
        <dbReference type="ARBA" id="ARBA00022741"/>
    </source>
</evidence>
<dbReference type="PROSITE" id="PS50109">
    <property type="entry name" value="HIS_KIN"/>
    <property type="match status" value="1"/>
</dbReference>
<keyword evidence="8" id="KW-0418">Kinase</keyword>
<evidence type="ECO:0000256" key="13">
    <source>
        <dbReference type="SAM" id="MobiDB-lite"/>
    </source>
</evidence>
<dbReference type="Pfam" id="PF01627">
    <property type="entry name" value="Hpt"/>
    <property type="match status" value="1"/>
</dbReference>
<dbReference type="Gene3D" id="2.30.30.40">
    <property type="entry name" value="SH3 Domains"/>
    <property type="match status" value="1"/>
</dbReference>
<keyword evidence="9" id="KW-0067">ATP-binding</keyword>
<dbReference type="EC" id="2.7.13.3" evidence="2"/>
<name>A0A3N0VDE2_9GAMM</name>
<dbReference type="SUPFAM" id="SSF50341">
    <property type="entry name" value="CheW-like"/>
    <property type="match status" value="1"/>
</dbReference>
<feature type="modified residue" description="Phosphohistidine" evidence="12">
    <location>
        <position position="48"/>
    </location>
</feature>
<keyword evidence="10" id="KW-0902">Two-component regulatory system</keyword>
<dbReference type="InterPro" id="IPR005467">
    <property type="entry name" value="His_kinase_dom"/>
</dbReference>
<dbReference type="InterPro" id="IPR003594">
    <property type="entry name" value="HATPase_dom"/>
</dbReference>
<feature type="domain" description="HPt" evidence="16">
    <location>
        <begin position="1"/>
        <end position="105"/>
    </location>
</feature>
<dbReference type="PROSITE" id="PS50851">
    <property type="entry name" value="CHEW"/>
    <property type="match status" value="1"/>
</dbReference>
<dbReference type="Pfam" id="PF02518">
    <property type="entry name" value="HATPase_c"/>
    <property type="match status" value="1"/>
</dbReference>
<dbReference type="InterPro" id="IPR004105">
    <property type="entry name" value="CheA-like_dim"/>
</dbReference>
<evidence type="ECO:0000256" key="6">
    <source>
        <dbReference type="ARBA" id="ARBA00022679"/>
    </source>
</evidence>
<dbReference type="SMART" id="SM00387">
    <property type="entry name" value="HATPase_c"/>
    <property type="match status" value="1"/>
</dbReference>
<sequence length="668" mass="71075">MSLDLSRFHQTFFEESFEGLDTMESALLRLDPASVEAETINTIFRAAHSIKGGGGTFGFTAVSAFTHLLETLLDQMRSGSRPVTAELVDLLLRSVDAVRELLNAARDGRPANLDLIAGHQLALEQALAGKPVAASSTGGPATEPPPAAARGWRIRFVPQPGLFRSGNDPLRILRELAGLGSLSAEAQLPEALSLADTQPEDSHVSWNLELLSSASEATVREAFAWVEDECELQISPLLAADTRPALTLIQGGKAETPPPAASAAPKARAGSERRSAGEGTGSIRVPTDKIDVLINLVGELVITQAMLAQTGANLDPVVNERLLTALAQLDRNTRALQESVMGIRMLPMDFVFSRFPRLVHDLAGKLGKKVRLETVGADTELDKSVIEKIADPLTHLVRNALDHGIETAAERLAAGKPEEGVITLRASHRGGSIVIEISDDGRGLSRDRILAKARSQGLDAPDSLADAEVYQLIFAPGFSTAEVVTDVSGRGVGMDVVKKNILALNGQVDLGSRPGQGTQVTIRLPLTLAILDGMSVAVGEEVFIVPLAAVVESLQAHPEDVKTIGHSARVVRVRNEMVPLMALHDLVGLPAATENDRNLCILIESDGRKLALGVDDLLGQQQVVVKNLESNYRRVPNMSGATILGDGRVALILDAGELVRRLQPAVAA</sequence>
<protein>
    <recommendedName>
        <fullName evidence="3">Chemotaxis protein CheA</fullName>
        <ecNumber evidence="2">2.7.13.3</ecNumber>
    </recommendedName>
</protein>
<dbReference type="CDD" id="cd16916">
    <property type="entry name" value="HATPase_CheA-like"/>
    <property type="match status" value="1"/>
</dbReference>
<dbReference type="InterPro" id="IPR036890">
    <property type="entry name" value="HATPase_C_sf"/>
</dbReference>
<evidence type="ECO:0000256" key="11">
    <source>
        <dbReference type="ARBA" id="ARBA00035100"/>
    </source>
</evidence>
<keyword evidence="7" id="KW-0547">Nucleotide-binding</keyword>
<comment type="function">
    <text evidence="11">Involved in the transmission of sensory signals from the chemoreceptors to the flagellar motors. CheA is autophosphorylated; it can transfer its phosphate group to either CheB or CheY.</text>
</comment>
<dbReference type="SMART" id="SM01231">
    <property type="entry name" value="H-kinase_dim"/>
    <property type="match status" value="1"/>
</dbReference>
<dbReference type="Gene3D" id="1.20.120.160">
    <property type="entry name" value="HPT domain"/>
    <property type="match status" value="1"/>
</dbReference>
<dbReference type="EMBL" id="RJVO01000003">
    <property type="protein sequence ID" value="ROH90807.1"/>
    <property type="molecule type" value="Genomic_DNA"/>
</dbReference>
<evidence type="ECO:0000313" key="18">
    <source>
        <dbReference type="Proteomes" id="UP000282106"/>
    </source>
</evidence>
<feature type="region of interest" description="Disordered" evidence="13">
    <location>
        <begin position="251"/>
        <end position="282"/>
    </location>
</feature>
<evidence type="ECO:0000256" key="2">
    <source>
        <dbReference type="ARBA" id="ARBA00012438"/>
    </source>
</evidence>
<dbReference type="SMART" id="SM00260">
    <property type="entry name" value="CheW"/>
    <property type="match status" value="1"/>
</dbReference>
<evidence type="ECO:0000259" key="14">
    <source>
        <dbReference type="PROSITE" id="PS50109"/>
    </source>
</evidence>